<feature type="transmembrane region" description="Helical" evidence="2">
    <location>
        <begin position="94"/>
        <end position="118"/>
    </location>
</feature>
<dbReference type="OrthoDB" id="5405464at2"/>
<feature type="transmembrane region" description="Helical" evidence="2">
    <location>
        <begin position="142"/>
        <end position="171"/>
    </location>
</feature>
<keyword evidence="4" id="KW-1185">Reference proteome</keyword>
<dbReference type="EMBL" id="BJZO01000111">
    <property type="protein sequence ID" value="GEO82790.1"/>
    <property type="molecule type" value="Genomic_DNA"/>
</dbReference>
<evidence type="ECO:0000313" key="4">
    <source>
        <dbReference type="Proteomes" id="UP000321567"/>
    </source>
</evidence>
<protein>
    <recommendedName>
        <fullName evidence="5">Transmembrane protein</fullName>
    </recommendedName>
</protein>
<sequence>MNDQPATETKTAPAAKRRAKAAATKAPATKAPAPAPEAAASPAPAPEAAPAEAAAPAPEAAPAPAPAPAPVAAPAPAPEPALPMNDAQKRRLMLIIYALYGASVFTFGVSAIAAYVLYIRKKRDVFAGTIWESHVTWLDRTFLFSAGAAVVGVVLSFAVGGLIVVLALAYLMYRTVKGFLAYDETKAIDTPNAYY</sequence>
<evidence type="ECO:0000256" key="2">
    <source>
        <dbReference type="SAM" id="Phobius"/>
    </source>
</evidence>
<evidence type="ECO:0000256" key="1">
    <source>
        <dbReference type="SAM" id="MobiDB-lite"/>
    </source>
</evidence>
<proteinExistence type="predicted"/>
<comment type="caution">
    <text evidence="3">The sequence shown here is derived from an EMBL/GenBank/DDBJ whole genome shotgun (WGS) entry which is preliminary data.</text>
</comment>
<keyword evidence="2" id="KW-0472">Membrane</keyword>
<feature type="compositionally biased region" description="Pro residues" evidence="1">
    <location>
        <begin position="59"/>
        <end position="74"/>
    </location>
</feature>
<feature type="region of interest" description="Disordered" evidence="1">
    <location>
        <begin position="1"/>
        <end position="74"/>
    </location>
</feature>
<accession>A0A512HBL6</accession>
<evidence type="ECO:0008006" key="5">
    <source>
        <dbReference type="Google" id="ProtNLM"/>
    </source>
</evidence>
<evidence type="ECO:0000313" key="3">
    <source>
        <dbReference type="EMBL" id="GEO82790.1"/>
    </source>
</evidence>
<feature type="compositionally biased region" description="Low complexity" evidence="1">
    <location>
        <begin position="21"/>
        <end position="58"/>
    </location>
</feature>
<dbReference type="Proteomes" id="UP000321567">
    <property type="component" value="Unassembled WGS sequence"/>
</dbReference>
<dbReference type="RefSeq" id="WP_147164817.1">
    <property type="nucleotide sequence ID" value="NZ_BJZO01000111.1"/>
</dbReference>
<keyword evidence="2" id="KW-0812">Transmembrane</keyword>
<reference evidence="3 4" key="1">
    <citation type="submission" date="2019-07" db="EMBL/GenBank/DDBJ databases">
        <title>Whole genome shotgun sequence of Rhodospirillum oryzae NBRC 107573.</title>
        <authorList>
            <person name="Hosoyama A."/>
            <person name="Uohara A."/>
            <person name="Ohji S."/>
            <person name="Ichikawa N."/>
        </authorList>
    </citation>
    <scope>NUCLEOTIDE SEQUENCE [LARGE SCALE GENOMIC DNA]</scope>
    <source>
        <strain evidence="3 4">NBRC 107573</strain>
    </source>
</reference>
<organism evidence="3 4">
    <name type="scientific">Pararhodospirillum oryzae</name>
    <dbReference type="NCBI Taxonomy" id="478448"/>
    <lineage>
        <taxon>Bacteria</taxon>
        <taxon>Pseudomonadati</taxon>
        <taxon>Pseudomonadota</taxon>
        <taxon>Alphaproteobacteria</taxon>
        <taxon>Rhodospirillales</taxon>
        <taxon>Rhodospirillaceae</taxon>
        <taxon>Pararhodospirillum</taxon>
    </lineage>
</organism>
<dbReference type="AlphaFoldDB" id="A0A512HBL6"/>
<name>A0A512HBL6_9PROT</name>
<keyword evidence="2" id="KW-1133">Transmembrane helix</keyword>
<gene>
    <name evidence="3" type="ORF">ROR02_29210</name>
</gene>
<feature type="compositionally biased region" description="Low complexity" evidence="1">
    <location>
        <begin position="1"/>
        <end position="14"/>
    </location>
</feature>